<accession>A0A926I2G1</accession>
<sequence length="355" mass="39123">MKKTISLILASVLVLSLSSCSSDSGKTDSYALSGEAKKVFETLKPDERADDLLQMFGALENLHYDDGKTLNAELQSVVDIAGKYNIAQELNAKTLLENPSEEADSPSLSNFRETGLQLDKEKIFYSILPGLYADKTAADKTLKGGKEAIIAAAESKGYELTTGSHLASGLLKDDEADSYKSFSFQWDKDSKLVNAVIVAEHLDLVPELEEEFKQFGPPEQLEKTAGNHAVWLSQLTVSEHPVLSQIYSVDEQAMLQEFFQKVDSDYIYEKSEISGQLDGYPVLDWSFNFAGTVLNFNGPVYELTITVEPADFGSSSYQMGLIELEKVFVGGETYQKGFHTAALNLEDELKTLKGE</sequence>
<keyword evidence="3" id="KW-1185">Reference proteome</keyword>
<reference evidence="2" key="1">
    <citation type="submission" date="2020-08" db="EMBL/GenBank/DDBJ databases">
        <title>Genome public.</title>
        <authorList>
            <person name="Liu C."/>
            <person name="Sun Q."/>
        </authorList>
    </citation>
    <scope>NUCLEOTIDE SEQUENCE</scope>
    <source>
        <strain evidence="2">NSJ-33</strain>
    </source>
</reference>
<gene>
    <name evidence="2" type="ORF">H8710_05510</name>
</gene>
<evidence type="ECO:0008006" key="4">
    <source>
        <dbReference type="Google" id="ProtNLM"/>
    </source>
</evidence>
<dbReference type="EMBL" id="JACRSV010000001">
    <property type="protein sequence ID" value="MBC8559528.1"/>
    <property type="molecule type" value="Genomic_DNA"/>
</dbReference>
<evidence type="ECO:0000313" key="2">
    <source>
        <dbReference type="EMBL" id="MBC8559528.1"/>
    </source>
</evidence>
<name>A0A926I2G1_9FIRM</name>
<feature type="chain" id="PRO_5039534925" description="Lipoprotein" evidence="1">
    <location>
        <begin position="22"/>
        <end position="355"/>
    </location>
</feature>
<dbReference type="Proteomes" id="UP000610760">
    <property type="component" value="Unassembled WGS sequence"/>
</dbReference>
<evidence type="ECO:0000256" key="1">
    <source>
        <dbReference type="SAM" id="SignalP"/>
    </source>
</evidence>
<dbReference type="RefSeq" id="WP_249294421.1">
    <property type="nucleotide sequence ID" value="NZ_JACRSV010000001.1"/>
</dbReference>
<dbReference type="AlphaFoldDB" id="A0A926I2G1"/>
<protein>
    <recommendedName>
        <fullName evidence="4">Lipoprotein</fullName>
    </recommendedName>
</protein>
<organism evidence="2 3">
    <name type="scientific">Fumia xinanensis</name>
    <dbReference type="NCBI Taxonomy" id="2763659"/>
    <lineage>
        <taxon>Bacteria</taxon>
        <taxon>Bacillati</taxon>
        <taxon>Bacillota</taxon>
        <taxon>Clostridia</taxon>
        <taxon>Eubacteriales</taxon>
        <taxon>Oscillospiraceae</taxon>
        <taxon>Fumia</taxon>
    </lineage>
</organism>
<feature type="signal peptide" evidence="1">
    <location>
        <begin position="1"/>
        <end position="21"/>
    </location>
</feature>
<keyword evidence="1" id="KW-0732">Signal</keyword>
<proteinExistence type="predicted"/>
<dbReference type="PROSITE" id="PS51257">
    <property type="entry name" value="PROKAR_LIPOPROTEIN"/>
    <property type="match status" value="1"/>
</dbReference>
<evidence type="ECO:0000313" key="3">
    <source>
        <dbReference type="Proteomes" id="UP000610760"/>
    </source>
</evidence>
<comment type="caution">
    <text evidence="2">The sequence shown here is derived from an EMBL/GenBank/DDBJ whole genome shotgun (WGS) entry which is preliminary data.</text>
</comment>